<comment type="similarity">
    <text evidence="5">Belongs to the HrcA family.</text>
</comment>
<keyword evidence="2 5" id="KW-0805">Transcription regulation</keyword>
<keyword evidence="1 5" id="KW-0678">Repressor</keyword>
<dbReference type="RefSeq" id="WP_087059070.1">
    <property type="nucleotide sequence ID" value="NZ_FUKW01000108.1"/>
</dbReference>
<reference evidence="8 9" key="1">
    <citation type="submission" date="2017-02" db="EMBL/GenBank/DDBJ databases">
        <authorList>
            <person name="Peterson S.W."/>
        </authorList>
    </citation>
    <scope>NUCLEOTIDE SEQUENCE [LARGE SCALE GENOMIC DNA]</scope>
    <source>
        <strain evidence="8 9">42ea</strain>
    </source>
</reference>
<evidence type="ECO:0000313" key="8">
    <source>
        <dbReference type="EMBL" id="SJN38825.1"/>
    </source>
</evidence>
<dbReference type="AlphaFoldDB" id="A0A1R4K418"/>
<keyword evidence="4 5" id="KW-0804">Transcription</keyword>
<dbReference type="PANTHER" id="PTHR34824">
    <property type="entry name" value="HEAT-INDUCIBLE TRANSCRIPTION REPRESSOR HRCA"/>
    <property type="match status" value="1"/>
</dbReference>
<dbReference type="GO" id="GO:0045892">
    <property type="term" value="P:negative regulation of DNA-templated transcription"/>
    <property type="evidence" value="ECO:0007669"/>
    <property type="project" value="UniProtKB-UniRule"/>
</dbReference>
<dbReference type="InterPro" id="IPR029016">
    <property type="entry name" value="GAF-like_dom_sf"/>
</dbReference>
<dbReference type="PIRSF" id="PIRSF005485">
    <property type="entry name" value="HrcA"/>
    <property type="match status" value="1"/>
</dbReference>
<dbReference type="NCBIfam" id="TIGR00331">
    <property type="entry name" value="hrcA"/>
    <property type="match status" value="1"/>
</dbReference>
<dbReference type="InterPro" id="IPR036390">
    <property type="entry name" value="WH_DNA-bd_sf"/>
</dbReference>
<sequence length="342" mass="38999">MLTERQLIILETIIRLFTSTSLPVGSKKLVDETNIEASSATIRNEMSSLEKMGFIEKTHSSSGRIPSLKGYRFYVDHLIQPKKVEKDQIVMINKAFGNHVRQMDDLFHQSAQLLSQLTSYTAFVLGPQGKTNKLTGFRLVLLNHHQVMAIIQTDTGAIENTVFRISKHVNESDIEKVTNIFNQHLVGHSLYEVYFKLQNDIPLLVEKYASSAKDMLITIEEVFGQPKEDRLHISGKTNLLDFTDHMDRKKLKSLYELLDNELDLNRILSKVTEDFEVKIGTELNHELFDDFSLVTATYKVDGHGDGIIAVLGPTSMPYDQTFGVLEVFRKQLADTLLQYYLE</sequence>
<evidence type="ECO:0000256" key="3">
    <source>
        <dbReference type="ARBA" id="ARBA00023016"/>
    </source>
</evidence>
<keyword evidence="3 5" id="KW-0346">Stress response</keyword>
<evidence type="ECO:0000259" key="6">
    <source>
        <dbReference type="Pfam" id="PF01628"/>
    </source>
</evidence>
<dbReference type="InterPro" id="IPR021153">
    <property type="entry name" value="HrcA_C"/>
</dbReference>
<dbReference type="Pfam" id="PF01628">
    <property type="entry name" value="HrcA"/>
    <property type="match status" value="1"/>
</dbReference>
<dbReference type="InterPro" id="IPR036388">
    <property type="entry name" value="WH-like_DNA-bd_sf"/>
</dbReference>
<name>A0A1R4K418_9LACT</name>
<organism evidence="8 9">
    <name type="scientific">Marinilactibacillus psychrotolerans 42ea</name>
    <dbReference type="NCBI Taxonomy" id="1255609"/>
    <lineage>
        <taxon>Bacteria</taxon>
        <taxon>Bacillati</taxon>
        <taxon>Bacillota</taxon>
        <taxon>Bacilli</taxon>
        <taxon>Lactobacillales</taxon>
        <taxon>Carnobacteriaceae</taxon>
        <taxon>Marinilactibacillus</taxon>
    </lineage>
</organism>
<dbReference type="PANTHER" id="PTHR34824:SF1">
    <property type="entry name" value="HEAT-INDUCIBLE TRANSCRIPTION REPRESSOR HRCA"/>
    <property type="match status" value="1"/>
</dbReference>
<dbReference type="Proteomes" id="UP000195611">
    <property type="component" value="Unassembled WGS sequence"/>
</dbReference>
<gene>
    <name evidence="5" type="primary">hrcA</name>
    <name evidence="8" type="ORF">FM115_07990</name>
</gene>
<comment type="function">
    <text evidence="5">Negative regulator of class I heat shock genes (grpE-dnaK-dnaJ and groELS operons). Prevents heat-shock induction of these operons.</text>
</comment>
<dbReference type="Gene3D" id="3.30.390.60">
    <property type="entry name" value="Heat-inducible transcription repressor hrca homolog, domain 3"/>
    <property type="match status" value="1"/>
</dbReference>
<accession>A0A1R4K418</accession>
<evidence type="ECO:0000256" key="1">
    <source>
        <dbReference type="ARBA" id="ARBA00022491"/>
    </source>
</evidence>
<feature type="domain" description="Winged helix-turn-helix transcription repressor HrcA DNA-binding" evidence="7">
    <location>
        <begin position="1"/>
        <end position="72"/>
    </location>
</feature>
<dbReference type="Pfam" id="PF03444">
    <property type="entry name" value="WHD_HrcA"/>
    <property type="match status" value="1"/>
</dbReference>
<dbReference type="InterPro" id="IPR005104">
    <property type="entry name" value="WHTH_HrcA_DNA-bd"/>
</dbReference>
<evidence type="ECO:0000259" key="7">
    <source>
        <dbReference type="Pfam" id="PF03444"/>
    </source>
</evidence>
<dbReference type="HAMAP" id="MF_00081">
    <property type="entry name" value="HrcA"/>
    <property type="match status" value="1"/>
</dbReference>
<dbReference type="Gene3D" id="3.30.450.40">
    <property type="match status" value="1"/>
</dbReference>
<evidence type="ECO:0000313" key="9">
    <source>
        <dbReference type="Proteomes" id="UP000195611"/>
    </source>
</evidence>
<dbReference type="InterPro" id="IPR023120">
    <property type="entry name" value="WHTH_transcript_rep_HrcA_IDD"/>
</dbReference>
<evidence type="ECO:0000256" key="5">
    <source>
        <dbReference type="HAMAP-Rule" id="MF_00081"/>
    </source>
</evidence>
<dbReference type="GO" id="GO:0003677">
    <property type="term" value="F:DNA binding"/>
    <property type="evidence" value="ECO:0007669"/>
    <property type="project" value="InterPro"/>
</dbReference>
<proteinExistence type="inferred from homology"/>
<protein>
    <recommendedName>
        <fullName evidence="5">Heat-inducible transcription repressor HrcA</fullName>
    </recommendedName>
</protein>
<dbReference type="SUPFAM" id="SSF46785">
    <property type="entry name" value="Winged helix' DNA-binding domain"/>
    <property type="match status" value="1"/>
</dbReference>
<evidence type="ECO:0000256" key="2">
    <source>
        <dbReference type="ARBA" id="ARBA00023015"/>
    </source>
</evidence>
<dbReference type="InterPro" id="IPR002571">
    <property type="entry name" value="HrcA"/>
</dbReference>
<evidence type="ECO:0000256" key="4">
    <source>
        <dbReference type="ARBA" id="ARBA00023163"/>
    </source>
</evidence>
<dbReference type="EMBL" id="FUKW01000108">
    <property type="protein sequence ID" value="SJN38825.1"/>
    <property type="molecule type" value="Genomic_DNA"/>
</dbReference>
<feature type="domain" description="Heat-inducible transcription repressor HrcA C-terminal" evidence="6">
    <location>
        <begin position="104"/>
        <end position="321"/>
    </location>
</feature>
<dbReference type="Gene3D" id="1.10.10.10">
    <property type="entry name" value="Winged helix-like DNA-binding domain superfamily/Winged helix DNA-binding domain"/>
    <property type="match status" value="1"/>
</dbReference>
<dbReference type="SUPFAM" id="SSF55781">
    <property type="entry name" value="GAF domain-like"/>
    <property type="match status" value="1"/>
</dbReference>